<proteinExistence type="predicted"/>
<feature type="non-terminal residue" evidence="1">
    <location>
        <position position="1"/>
    </location>
</feature>
<accession>A0AC60Q031</accession>
<dbReference type="EMBL" id="JABSTQ010009728">
    <property type="protein sequence ID" value="KAG0426334.1"/>
    <property type="molecule type" value="Genomic_DNA"/>
</dbReference>
<keyword evidence="2" id="KW-1185">Reference proteome</keyword>
<comment type="caution">
    <text evidence="1">The sequence shown here is derived from an EMBL/GenBank/DDBJ whole genome shotgun (WGS) entry which is preliminary data.</text>
</comment>
<feature type="non-terminal residue" evidence="1">
    <location>
        <position position="129"/>
    </location>
</feature>
<sequence>LTSMVTAQVTLEGLQHKAGTTVCRRRSKHFSGGPRSYTGYDLWSQIDGSAFYLARAFFARAIFLEWARGIHASGFPSPRLNAANVGAPWRGPIDEADRAARATPESRHLQVKRGPEGGREAKGSRAGEI</sequence>
<evidence type="ECO:0000313" key="1">
    <source>
        <dbReference type="EMBL" id="KAG0426334.1"/>
    </source>
</evidence>
<reference evidence="1 2" key="1">
    <citation type="journal article" date="2020" name="Cell">
        <title>Large-Scale Comparative Analyses of Tick Genomes Elucidate Their Genetic Diversity and Vector Capacities.</title>
        <authorList>
            <consortium name="Tick Genome and Microbiome Consortium (TIGMIC)"/>
            <person name="Jia N."/>
            <person name="Wang J."/>
            <person name="Shi W."/>
            <person name="Du L."/>
            <person name="Sun Y."/>
            <person name="Zhan W."/>
            <person name="Jiang J.F."/>
            <person name="Wang Q."/>
            <person name="Zhang B."/>
            <person name="Ji P."/>
            <person name="Bell-Sakyi L."/>
            <person name="Cui X.M."/>
            <person name="Yuan T.T."/>
            <person name="Jiang B.G."/>
            <person name="Yang W.F."/>
            <person name="Lam T.T."/>
            <person name="Chang Q.C."/>
            <person name="Ding S.J."/>
            <person name="Wang X.J."/>
            <person name="Zhu J.G."/>
            <person name="Ruan X.D."/>
            <person name="Zhao L."/>
            <person name="Wei J.T."/>
            <person name="Ye R.Z."/>
            <person name="Que T.C."/>
            <person name="Du C.H."/>
            <person name="Zhou Y.H."/>
            <person name="Cheng J.X."/>
            <person name="Dai P.F."/>
            <person name="Guo W.B."/>
            <person name="Han X.H."/>
            <person name="Huang E.J."/>
            <person name="Li L.F."/>
            <person name="Wei W."/>
            <person name="Gao Y.C."/>
            <person name="Liu J.Z."/>
            <person name="Shao H.Z."/>
            <person name="Wang X."/>
            <person name="Wang C.C."/>
            <person name="Yang T.C."/>
            <person name="Huo Q.B."/>
            <person name="Li W."/>
            <person name="Chen H.Y."/>
            <person name="Chen S.E."/>
            <person name="Zhou L.G."/>
            <person name="Ni X.B."/>
            <person name="Tian J.H."/>
            <person name="Sheng Y."/>
            <person name="Liu T."/>
            <person name="Pan Y.S."/>
            <person name="Xia L.Y."/>
            <person name="Li J."/>
            <person name="Zhao F."/>
            <person name="Cao W.C."/>
        </authorList>
    </citation>
    <scope>NUCLEOTIDE SEQUENCE [LARGE SCALE GENOMIC DNA]</scope>
    <source>
        <strain evidence="1">Iper-2018</strain>
    </source>
</reference>
<protein>
    <submittedName>
        <fullName evidence="1">Uncharacterized protein</fullName>
    </submittedName>
</protein>
<name>A0AC60Q031_IXOPE</name>
<evidence type="ECO:0000313" key="2">
    <source>
        <dbReference type="Proteomes" id="UP000805193"/>
    </source>
</evidence>
<dbReference type="Proteomes" id="UP000805193">
    <property type="component" value="Unassembled WGS sequence"/>
</dbReference>
<gene>
    <name evidence="1" type="ORF">HPB47_026547</name>
</gene>
<organism evidence="1 2">
    <name type="scientific">Ixodes persulcatus</name>
    <name type="common">Taiga tick</name>
    <dbReference type="NCBI Taxonomy" id="34615"/>
    <lineage>
        <taxon>Eukaryota</taxon>
        <taxon>Metazoa</taxon>
        <taxon>Ecdysozoa</taxon>
        <taxon>Arthropoda</taxon>
        <taxon>Chelicerata</taxon>
        <taxon>Arachnida</taxon>
        <taxon>Acari</taxon>
        <taxon>Parasitiformes</taxon>
        <taxon>Ixodida</taxon>
        <taxon>Ixodoidea</taxon>
        <taxon>Ixodidae</taxon>
        <taxon>Ixodinae</taxon>
        <taxon>Ixodes</taxon>
    </lineage>
</organism>